<evidence type="ECO:0000313" key="2">
    <source>
        <dbReference type="Proteomes" id="UP000036959"/>
    </source>
</evidence>
<dbReference type="EMBL" id="LFJJ01000265">
    <property type="protein sequence ID" value="KND57249.1"/>
    <property type="molecule type" value="Genomic_DNA"/>
</dbReference>
<evidence type="ECO:0000313" key="1">
    <source>
        <dbReference type="EMBL" id="KND57249.1"/>
    </source>
</evidence>
<comment type="caution">
    <text evidence="1">The sequence shown here is derived from an EMBL/GenBank/DDBJ whole genome shotgun (WGS) entry which is preliminary data.</text>
</comment>
<dbReference type="Proteomes" id="UP000036959">
    <property type="component" value="Unassembled WGS sequence"/>
</dbReference>
<sequence>MRTFWTLQLVENRAAWEMSKLEPHVAIRLKQLFPRVPKQSAGPFRFPRDLMHAADLDWFLARYPLAMSDDDRAALTGGKLAFDVQQAEMERILMPDYTPPSFAGLRDGQAIRHR</sequence>
<dbReference type="AlphaFoldDB" id="A0A0L0M5I8"/>
<dbReference type="PATRIC" id="fig|242163.4.peg.3735"/>
<reference evidence="2" key="1">
    <citation type="submission" date="2015-06" db="EMBL/GenBank/DDBJ databases">
        <title>Comparative genomics of Burkholderia leaf nodule symbionts.</title>
        <authorList>
            <person name="Carlier A."/>
            <person name="Eberl L."/>
            <person name="Pinto-Carbo M."/>
        </authorList>
    </citation>
    <scope>NUCLEOTIDE SEQUENCE [LARGE SCALE GENOMIC DNA]</scope>
    <source>
        <strain evidence="2">UZHbot4</strain>
    </source>
</reference>
<organism evidence="1 2">
    <name type="scientific">Candidatus Burkholderia verschuerenii</name>
    <dbReference type="NCBI Taxonomy" id="242163"/>
    <lineage>
        <taxon>Bacteria</taxon>
        <taxon>Pseudomonadati</taxon>
        <taxon>Pseudomonadota</taxon>
        <taxon>Betaproteobacteria</taxon>
        <taxon>Burkholderiales</taxon>
        <taxon>Burkholderiaceae</taxon>
        <taxon>Burkholderia</taxon>
    </lineage>
</organism>
<name>A0A0L0M5I8_9BURK</name>
<keyword evidence="2" id="KW-1185">Reference proteome</keyword>
<accession>A0A0L0M5I8</accession>
<proteinExistence type="predicted"/>
<protein>
    <submittedName>
        <fullName evidence="1">Uncharacterized protein</fullName>
    </submittedName>
</protein>
<gene>
    <name evidence="1" type="ORF">BVER_00552c</name>
</gene>